<dbReference type="Gene3D" id="2.10.90.10">
    <property type="entry name" value="Cystine-knot cytokines"/>
    <property type="match status" value="1"/>
</dbReference>
<name>E2B0D1_CAMFO</name>
<evidence type="ECO:0000313" key="4">
    <source>
        <dbReference type="EMBL" id="EFN60850.1"/>
    </source>
</evidence>
<dbReference type="GO" id="GO:0035099">
    <property type="term" value="P:hemocyte migration"/>
    <property type="evidence" value="ECO:0007669"/>
    <property type="project" value="TreeGrafter"/>
</dbReference>
<dbReference type="EMBL" id="GL444507">
    <property type="protein sequence ID" value="EFN60850.1"/>
    <property type="molecule type" value="Genomic_DNA"/>
</dbReference>
<dbReference type="PROSITE" id="PS50278">
    <property type="entry name" value="PDGF_2"/>
    <property type="match status" value="1"/>
</dbReference>
<evidence type="ECO:0000256" key="2">
    <source>
        <dbReference type="SAM" id="Phobius"/>
    </source>
</evidence>
<keyword evidence="5" id="KW-1185">Reference proteome</keyword>
<sequence length="129" mass="15113">MSAHSIHKWQSLGTRESVKQTRGNMQQHTKNEAEVRKAIHYAHQVHKEASCQWPRARVIPVRDVYPNPSTTYIPHCAILHRCSDDTGCCNSEAYTCMPIKSHRVELFFYVSISFLSFYYIHCFFYKSKN</sequence>
<evidence type="ECO:0000256" key="1">
    <source>
        <dbReference type="SAM" id="MobiDB-lite"/>
    </source>
</evidence>
<dbReference type="OMA" id="ICAPKST"/>
<feature type="region of interest" description="Disordered" evidence="1">
    <location>
        <begin position="1"/>
        <end position="31"/>
    </location>
</feature>
<dbReference type="OrthoDB" id="6370328at2759"/>
<dbReference type="InterPro" id="IPR000072">
    <property type="entry name" value="PDGF/VEGF_dom"/>
</dbReference>
<feature type="transmembrane region" description="Helical" evidence="2">
    <location>
        <begin position="106"/>
        <end position="125"/>
    </location>
</feature>
<dbReference type="PANTHER" id="PTHR21719:SF1">
    <property type="entry name" value="FI06402P-RELATED"/>
    <property type="match status" value="1"/>
</dbReference>
<keyword evidence="2" id="KW-0812">Transmembrane</keyword>
<evidence type="ECO:0000259" key="3">
    <source>
        <dbReference type="PROSITE" id="PS50278"/>
    </source>
</evidence>
<dbReference type="Proteomes" id="UP000000311">
    <property type="component" value="Unassembled WGS sequence"/>
</dbReference>
<keyword evidence="2" id="KW-0472">Membrane</keyword>
<dbReference type="InParanoid" id="E2B0D1"/>
<dbReference type="GO" id="GO:0016020">
    <property type="term" value="C:membrane"/>
    <property type="evidence" value="ECO:0007669"/>
    <property type="project" value="InterPro"/>
</dbReference>
<dbReference type="PANTHER" id="PTHR21719">
    <property type="entry name" value="FI06402P-RELATED"/>
    <property type="match status" value="1"/>
</dbReference>
<reference evidence="4 5" key="1">
    <citation type="journal article" date="2010" name="Science">
        <title>Genomic comparison of the ants Camponotus floridanus and Harpegnathos saltator.</title>
        <authorList>
            <person name="Bonasio R."/>
            <person name="Zhang G."/>
            <person name="Ye C."/>
            <person name="Mutti N.S."/>
            <person name="Fang X."/>
            <person name="Qin N."/>
            <person name="Donahue G."/>
            <person name="Yang P."/>
            <person name="Li Q."/>
            <person name="Li C."/>
            <person name="Zhang P."/>
            <person name="Huang Z."/>
            <person name="Berger S.L."/>
            <person name="Reinberg D."/>
            <person name="Wang J."/>
            <person name="Liebig J."/>
        </authorList>
    </citation>
    <scope>NUCLEOTIDE SEQUENCE [LARGE SCALE GENOMIC DNA]</scope>
    <source>
        <strain evidence="5">C129</strain>
    </source>
</reference>
<feature type="domain" description="Platelet-derived growth factor (PDGF) family profile" evidence="3">
    <location>
        <begin position="34"/>
        <end position="106"/>
    </location>
</feature>
<proteinExistence type="predicted"/>
<gene>
    <name evidence="4" type="ORF">EAG_12326</name>
</gene>
<protein>
    <recommendedName>
        <fullName evidence="3">Platelet-derived growth factor (PDGF) family profile domain-containing protein</fullName>
    </recommendedName>
</protein>
<dbReference type="InterPro" id="IPR029034">
    <property type="entry name" value="Cystine-knot_cytokine"/>
</dbReference>
<dbReference type="AlphaFoldDB" id="E2B0D1"/>
<dbReference type="STRING" id="104421.E2B0D1"/>
<accession>E2B0D1</accession>
<dbReference type="SUPFAM" id="SSF57501">
    <property type="entry name" value="Cystine-knot cytokines"/>
    <property type="match status" value="1"/>
</dbReference>
<keyword evidence="2" id="KW-1133">Transmembrane helix</keyword>
<evidence type="ECO:0000313" key="5">
    <source>
        <dbReference type="Proteomes" id="UP000000311"/>
    </source>
</evidence>
<dbReference type="Pfam" id="PF00341">
    <property type="entry name" value="PDGF"/>
    <property type="match status" value="1"/>
</dbReference>
<organism evidence="5">
    <name type="scientific">Camponotus floridanus</name>
    <name type="common">Florida carpenter ant</name>
    <dbReference type="NCBI Taxonomy" id="104421"/>
    <lineage>
        <taxon>Eukaryota</taxon>
        <taxon>Metazoa</taxon>
        <taxon>Ecdysozoa</taxon>
        <taxon>Arthropoda</taxon>
        <taxon>Hexapoda</taxon>
        <taxon>Insecta</taxon>
        <taxon>Pterygota</taxon>
        <taxon>Neoptera</taxon>
        <taxon>Endopterygota</taxon>
        <taxon>Hymenoptera</taxon>
        <taxon>Apocrita</taxon>
        <taxon>Aculeata</taxon>
        <taxon>Formicoidea</taxon>
        <taxon>Formicidae</taxon>
        <taxon>Formicinae</taxon>
        <taxon>Camponotus</taxon>
    </lineage>
</organism>
<dbReference type="GO" id="GO:0008083">
    <property type="term" value="F:growth factor activity"/>
    <property type="evidence" value="ECO:0007669"/>
    <property type="project" value="InterPro"/>
</dbReference>